<dbReference type="EMBL" id="MFUO01000006">
    <property type="protein sequence ID" value="OGI84221.1"/>
    <property type="molecule type" value="Genomic_DNA"/>
</dbReference>
<feature type="transmembrane region" description="Helical" evidence="1">
    <location>
        <begin position="60"/>
        <end position="80"/>
    </location>
</feature>
<protein>
    <recommendedName>
        <fullName evidence="4">Phage holin family protein</fullName>
    </recommendedName>
</protein>
<reference evidence="2 3" key="1">
    <citation type="journal article" date="2016" name="Nat. Commun.">
        <title>Thousands of microbial genomes shed light on interconnected biogeochemical processes in an aquifer system.</title>
        <authorList>
            <person name="Anantharaman K."/>
            <person name="Brown C.T."/>
            <person name="Hug L.A."/>
            <person name="Sharon I."/>
            <person name="Castelle C.J."/>
            <person name="Probst A.J."/>
            <person name="Thomas B.C."/>
            <person name="Singh A."/>
            <person name="Wilkins M.J."/>
            <person name="Karaoz U."/>
            <person name="Brodie E.L."/>
            <person name="Williams K.H."/>
            <person name="Hubbard S.S."/>
            <person name="Banfield J.F."/>
        </authorList>
    </citation>
    <scope>NUCLEOTIDE SEQUENCE [LARGE SCALE GENOMIC DNA]</scope>
</reference>
<comment type="caution">
    <text evidence="2">The sequence shown here is derived from an EMBL/GenBank/DDBJ whole genome shotgun (WGS) entry which is preliminary data.</text>
</comment>
<feature type="transmembrane region" description="Helical" evidence="1">
    <location>
        <begin position="30"/>
        <end position="48"/>
    </location>
</feature>
<evidence type="ECO:0000313" key="3">
    <source>
        <dbReference type="Proteomes" id="UP000178184"/>
    </source>
</evidence>
<evidence type="ECO:0008006" key="4">
    <source>
        <dbReference type="Google" id="ProtNLM"/>
    </source>
</evidence>
<evidence type="ECO:0000313" key="2">
    <source>
        <dbReference type="EMBL" id="OGI84221.1"/>
    </source>
</evidence>
<dbReference type="AlphaFoldDB" id="A0A1F6WQR7"/>
<name>A0A1F6WQR7_9BACT</name>
<accession>A0A1F6WQR7</accession>
<keyword evidence="1" id="KW-1133">Transmembrane helix</keyword>
<dbReference type="InterPro" id="IPR007165">
    <property type="entry name" value="Phage_holin_4_2"/>
</dbReference>
<dbReference type="Pfam" id="PF04020">
    <property type="entry name" value="Phage_holin_4_2"/>
    <property type="match status" value="1"/>
</dbReference>
<dbReference type="Proteomes" id="UP000178184">
    <property type="component" value="Unassembled WGS sequence"/>
</dbReference>
<feature type="transmembrane region" description="Helical" evidence="1">
    <location>
        <begin position="86"/>
        <end position="107"/>
    </location>
</feature>
<gene>
    <name evidence="2" type="ORF">A2903_00730</name>
</gene>
<keyword evidence="1" id="KW-0812">Transmembrane</keyword>
<keyword evidence="1" id="KW-0472">Membrane</keyword>
<evidence type="ECO:0000256" key="1">
    <source>
        <dbReference type="SAM" id="Phobius"/>
    </source>
</evidence>
<sequence>MVLKLVYHWFTILLAVGALAHFVTGATIDNIFTASLIAVFLTIVHVLIKPICTAFHIPINLISLAIVAVIFNTLALWALGSLIDGFVISSISSAVLGAIILSILAWFNNRMVS</sequence>
<dbReference type="STRING" id="1801764.A2903_00730"/>
<organism evidence="2 3">
    <name type="scientific">Candidatus Nomurabacteria bacterium RIFCSPLOWO2_01_FULL_33_17</name>
    <dbReference type="NCBI Taxonomy" id="1801764"/>
    <lineage>
        <taxon>Bacteria</taxon>
        <taxon>Candidatus Nomuraibacteriota</taxon>
    </lineage>
</organism>
<proteinExistence type="predicted"/>